<sequence length="106" mass="11745">MHSSCAWIRWNTLCLEWFLFCSGACKGVSPSSSSWHWLRATTAFCYRLFFLPDSACIGHRVLQETLSIERVVNAMASLGGDASASHAANPGSIPARQTIFFEDWAT</sequence>
<proteinExistence type="predicted"/>
<keyword evidence="1" id="KW-0732">Signal</keyword>
<accession>A0A6B0UHS4</accession>
<reference evidence="2" key="1">
    <citation type="submission" date="2019-12" db="EMBL/GenBank/DDBJ databases">
        <title>An insight into the sialome of adult female Ixodes ricinus ticks feeding for 6 days.</title>
        <authorList>
            <person name="Perner J."/>
            <person name="Ribeiro J.M.C."/>
        </authorList>
    </citation>
    <scope>NUCLEOTIDE SEQUENCE</scope>
    <source>
        <strain evidence="2">Semi-engorged</strain>
        <tissue evidence="2">Salivary glands</tissue>
    </source>
</reference>
<feature type="chain" id="PRO_5025435142" evidence="1">
    <location>
        <begin position="28"/>
        <end position="106"/>
    </location>
</feature>
<name>A0A6B0UHS4_IXORI</name>
<organism evidence="2">
    <name type="scientific">Ixodes ricinus</name>
    <name type="common">Common tick</name>
    <name type="synonym">Acarus ricinus</name>
    <dbReference type="NCBI Taxonomy" id="34613"/>
    <lineage>
        <taxon>Eukaryota</taxon>
        <taxon>Metazoa</taxon>
        <taxon>Ecdysozoa</taxon>
        <taxon>Arthropoda</taxon>
        <taxon>Chelicerata</taxon>
        <taxon>Arachnida</taxon>
        <taxon>Acari</taxon>
        <taxon>Parasitiformes</taxon>
        <taxon>Ixodida</taxon>
        <taxon>Ixodoidea</taxon>
        <taxon>Ixodidae</taxon>
        <taxon>Ixodinae</taxon>
        <taxon>Ixodes</taxon>
    </lineage>
</organism>
<feature type="signal peptide" evidence="1">
    <location>
        <begin position="1"/>
        <end position="27"/>
    </location>
</feature>
<dbReference type="EMBL" id="GIFC01007162">
    <property type="protein sequence ID" value="MXU89245.1"/>
    <property type="molecule type" value="Transcribed_RNA"/>
</dbReference>
<evidence type="ECO:0000313" key="2">
    <source>
        <dbReference type="EMBL" id="MXU89245.1"/>
    </source>
</evidence>
<evidence type="ECO:0000256" key="1">
    <source>
        <dbReference type="SAM" id="SignalP"/>
    </source>
</evidence>
<dbReference type="AlphaFoldDB" id="A0A6B0UHS4"/>
<protein>
    <submittedName>
        <fullName evidence="2">Putative secreted protein</fullName>
    </submittedName>
</protein>